<evidence type="ECO:0000313" key="1">
    <source>
        <dbReference type="EMBL" id="SVC33768.1"/>
    </source>
</evidence>
<name>A0A382LA46_9ZZZZ</name>
<gene>
    <name evidence="1" type="ORF">METZ01_LOCUS286622</name>
</gene>
<sequence>MPKQMPIYKAEAEAGIADAISATENHVIASLCPLLADDQVVASVQDKVKVKDDTLEQLLAVNRDQFDLHYLYTILASTGWNDNDDVFDRYETWA</sequence>
<proteinExistence type="predicted"/>
<dbReference type="AlphaFoldDB" id="A0A382LA46"/>
<organism evidence="1">
    <name type="scientific">marine metagenome</name>
    <dbReference type="NCBI Taxonomy" id="408172"/>
    <lineage>
        <taxon>unclassified sequences</taxon>
        <taxon>metagenomes</taxon>
        <taxon>ecological metagenomes</taxon>
    </lineage>
</organism>
<reference evidence="1" key="1">
    <citation type="submission" date="2018-05" db="EMBL/GenBank/DDBJ databases">
        <authorList>
            <person name="Lanie J.A."/>
            <person name="Ng W.-L."/>
            <person name="Kazmierczak K.M."/>
            <person name="Andrzejewski T.M."/>
            <person name="Davidsen T.M."/>
            <person name="Wayne K.J."/>
            <person name="Tettelin H."/>
            <person name="Glass J.I."/>
            <person name="Rusch D."/>
            <person name="Podicherti R."/>
            <person name="Tsui H.-C.T."/>
            <person name="Winkler M.E."/>
        </authorList>
    </citation>
    <scope>NUCLEOTIDE SEQUENCE</scope>
</reference>
<accession>A0A382LA46</accession>
<dbReference type="EMBL" id="UINC01085851">
    <property type="protein sequence ID" value="SVC33768.1"/>
    <property type="molecule type" value="Genomic_DNA"/>
</dbReference>
<protein>
    <submittedName>
        <fullName evidence="1">Uncharacterized protein</fullName>
    </submittedName>
</protein>
<feature type="non-terminal residue" evidence="1">
    <location>
        <position position="94"/>
    </location>
</feature>